<organism evidence="1 2">
    <name type="scientific">Zobellella endophytica</name>
    <dbReference type="NCBI Taxonomy" id="2116700"/>
    <lineage>
        <taxon>Bacteria</taxon>
        <taxon>Pseudomonadati</taxon>
        <taxon>Pseudomonadota</taxon>
        <taxon>Gammaproteobacteria</taxon>
        <taxon>Aeromonadales</taxon>
        <taxon>Aeromonadaceae</taxon>
        <taxon>Zobellella</taxon>
    </lineage>
</organism>
<proteinExistence type="predicted"/>
<comment type="caution">
    <text evidence="1">The sequence shown here is derived from an EMBL/GenBank/DDBJ whole genome shotgun (WGS) entry which is preliminary data.</text>
</comment>
<gene>
    <name evidence="1" type="ORF">C7H85_13740</name>
</gene>
<name>A0A2P7R2F1_9GAMM</name>
<reference evidence="1 2" key="1">
    <citation type="submission" date="2018-03" db="EMBL/GenBank/DDBJ databases">
        <title>The draft genome of Zobellella sp. 59N8.</title>
        <authorList>
            <person name="Liu L."/>
            <person name="Li L."/>
            <person name="Zhang X."/>
            <person name="Liang L."/>
            <person name="Wang T."/>
        </authorList>
    </citation>
    <scope>NUCLEOTIDE SEQUENCE [LARGE SCALE GENOMIC DNA]</scope>
    <source>
        <strain evidence="1 2">59N8</strain>
    </source>
</reference>
<dbReference type="AlphaFoldDB" id="A0A2P7R2F1"/>
<sequence>MAYVTIGGEKYEKELIELATAHTTGRGEGKISKEEAADLLKSAQDGQGVTDIERSTLHYIRQHFEFTDAAASYFDGELAKL</sequence>
<dbReference type="EMBL" id="PXYG01000006">
    <property type="protein sequence ID" value="PSJ44382.1"/>
    <property type="molecule type" value="Genomic_DNA"/>
</dbReference>
<dbReference type="Proteomes" id="UP000240243">
    <property type="component" value="Unassembled WGS sequence"/>
</dbReference>
<evidence type="ECO:0000313" key="1">
    <source>
        <dbReference type="EMBL" id="PSJ44382.1"/>
    </source>
</evidence>
<protein>
    <submittedName>
        <fullName evidence="1">Uncharacterized protein</fullName>
    </submittedName>
</protein>
<dbReference type="OrthoDB" id="6371105at2"/>
<keyword evidence="2" id="KW-1185">Reference proteome</keyword>
<evidence type="ECO:0000313" key="2">
    <source>
        <dbReference type="Proteomes" id="UP000240243"/>
    </source>
</evidence>
<accession>A0A2P7R2F1</accession>
<dbReference type="RefSeq" id="WP_106730266.1">
    <property type="nucleotide sequence ID" value="NZ_PXYG01000006.1"/>
</dbReference>